<proteinExistence type="predicted"/>
<feature type="transmembrane region" description="Helical" evidence="1">
    <location>
        <begin position="193"/>
        <end position="215"/>
    </location>
</feature>
<dbReference type="EMBL" id="JMIH01000024">
    <property type="protein sequence ID" value="KEO72297.1"/>
    <property type="molecule type" value="Genomic_DNA"/>
</dbReference>
<evidence type="ECO:0000256" key="1">
    <source>
        <dbReference type="SAM" id="Phobius"/>
    </source>
</evidence>
<dbReference type="RefSeq" id="WP_240486008.1">
    <property type="nucleotide sequence ID" value="NZ_JMIH01000024.1"/>
</dbReference>
<evidence type="ECO:0000313" key="2">
    <source>
        <dbReference type="EMBL" id="KEO72297.1"/>
    </source>
</evidence>
<name>A0A074LES8_9BACT</name>
<dbReference type="Proteomes" id="UP000027821">
    <property type="component" value="Unassembled WGS sequence"/>
</dbReference>
<protein>
    <submittedName>
        <fullName evidence="2">Uncharacterized protein</fullName>
    </submittedName>
</protein>
<feature type="transmembrane region" description="Helical" evidence="1">
    <location>
        <begin position="85"/>
        <end position="102"/>
    </location>
</feature>
<keyword evidence="1" id="KW-0812">Transmembrane</keyword>
<reference evidence="2 3" key="1">
    <citation type="submission" date="2014-04" db="EMBL/GenBank/DDBJ databases">
        <title>Characterization and application of a salt tolerant electro-active bacterium.</title>
        <authorList>
            <person name="Yang L."/>
            <person name="Wei S."/>
            <person name="Tay Q.X.M."/>
        </authorList>
    </citation>
    <scope>NUCLEOTIDE SEQUENCE [LARGE SCALE GENOMIC DNA]</scope>
    <source>
        <strain evidence="2 3">LY1</strain>
    </source>
</reference>
<dbReference type="eggNOG" id="ENOG502Z8S2">
    <property type="taxonomic scope" value="Bacteria"/>
</dbReference>
<organism evidence="2 3">
    <name type="scientific">Anditalea andensis</name>
    <dbReference type="NCBI Taxonomy" id="1048983"/>
    <lineage>
        <taxon>Bacteria</taxon>
        <taxon>Pseudomonadati</taxon>
        <taxon>Bacteroidota</taxon>
        <taxon>Cytophagia</taxon>
        <taxon>Cytophagales</taxon>
        <taxon>Cytophagaceae</taxon>
        <taxon>Anditalea</taxon>
    </lineage>
</organism>
<feature type="transmembrane region" description="Helical" evidence="1">
    <location>
        <begin position="227"/>
        <end position="258"/>
    </location>
</feature>
<comment type="caution">
    <text evidence="2">The sequence shown here is derived from an EMBL/GenBank/DDBJ whole genome shotgun (WGS) entry which is preliminary data.</text>
</comment>
<dbReference type="AlphaFoldDB" id="A0A074LES8"/>
<keyword evidence="1" id="KW-1133">Transmembrane helix</keyword>
<keyword evidence="1" id="KW-0472">Membrane</keyword>
<feature type="transmembrane region" description="Helical" evidence="1">
    <location>
        <begin position="270"/>
        <end position="290"/>
    </location>
</feature>
<dbReference type="STRING" id="1048983.EL17_16230"/>
<accession>A0A074LES8</accession>
<feature type="transmembrane region" description="Helical" evidence="1">
    <location>
        <begin position="108"/>
        <end position="131"/>
    </location>
</feature>
<evidence type="ECO:0000313" key="3">
    <source>
        <dbReference type="Proteomes" id="UP000027821"/>
    </source>
</evidence>
<feature type="transmembrane region" description="Helical" evidence="1">
    <location>
        <begin position="143"/>
        <end position="161"/>
    </location>
</feature>
<sequence>MLNTIAYADQKNEKTSFSQSGNEDSSVSSIKYAIWIYIGLLLFEGALRKWILPTLSGPLLLVREPIAIYILYLSIKKGFLYAHKYVLLTWLIGYISFIATMISGHGNWSVAIFGLRILWIQFPLLFIIGKVFDRKDVVLLGKLLLYVSIPMTVLMTIQFYSPQSAWINRGVGGNEAGGGFDGAMGFFRPPGTFSFINGLFLFYGLTAAYIFYFWLSSKDLVNKKTLILATICLMAAVPLSISRTLLLMVGICAFFALIAAAFNAKYLPKIVLAMVGLSVLFMALSNVGFFKTALEAFSVRMETAGAVEGGAKGIFLDRFLGGMLNSLSDTGKLPFFGLGLGMGTNAGTQLLTGGVNEYLIDEGEWGRLIGEMGFLFGLAAIIIRLVLIGEFAVKTFKCVRAGDFLPWLLFGNGFMLILQGQWGQPTSLGFSVLIGGLIIASYKKRPDETIQYF</sequence>
<keyword evidence="3" id="KW-1185">Reference proteome</keyword>
<feature type="transmembrane region" description="Helical" evidence="1">
    <location>
        <begin position="50"/>
        <end position="73"/>
    </location>
</feature>
<gene>
    <name evidence="2" type="ORF">EL17_16230</name>
</gene>
<feature type="transmembrane region" description="Helical" evidence="1">
    <location>
        <begin position="426"/>
        <end position="442"/>
    </location>
</feature>
<feature type="transmembrane region" description="Helical" evidence="1">
    <location>
        <begin position="372"/>
        <end position="392"/>
    </location>
</feature>